<dbReference type="SMART" id="SM00110">
    <property type="entry name" value="C1Q"/>
    <property type="match status" value="1"/>
</dbReference>
<dbReference type="InterPro" id="IPR008983">
    <property type="entry name" value="Tumour_necrosis_fac-like_dom"/>
</dbReference>
<name>A0AA89C9A8_PINIB</name>
<gene>
    <name evidence="2" type="ORF">FSP39_020965</name>
</gene>
<dbReference type="InterPro" id="IPR001073">
    <property type="entry name" value="C1q_dom"/>
</dbReference>
<dbReference type="Pfam" id="PF00386">
    <property type="entry name" value="C1q"/>
    <property type="match status" value="1"/>
</dbReference>
<sequence length="126" mass="13740">MTHKVSNVGGHHQLVFDVIQTNVGSGYHPSGVFIVPETGLYVFTWSFRVYHGGVHAVELAVNGRRMGVAFSKAPLDDSEQTSATIVISVSKGDDVFLRTGDGNNNGEIFSGPYGYTYFAGWKIHVY</sequence>
<evidence type="ECO:0000313" key="3">
    <source>
        <dbReference type="Proteomes" id="UP001186944"/>
    </source>
</evidence>
<dbReference type="PROSITE" id="PS50871">
    <property type="entry name" value="C1Q"/>
    <property type="match status" value="1"/>
</dbReference>
<comment type="caution">
    <text evidence="2">The sequence shown here is derived from an EMBL/GenBank/DDBJ whole genome shotgun (WGS) entry which is preliminary data.</text>
</comment>
<dbReference type="Proteomes" id="UP001186944">
    <property type="component" value="Unassembled WGS sequence"/>
</dbReference>
<evidence type="ECO:0000259" key="1">
    <source>
        <dbReference type="PROSITE" id="PS50871"/>
    </source>
</evidence>
<dbReference type="EMBL" id="VSWD01000003">
    <property type="protein sequence ID" value="KAK3106490.1"/>
    <property type="molecule type" value="Genomic_DNA"/>
</dbReference>
<proteinExistence type="predicted"/>
<organism evidence="2 3">
    <name type="scientific">Pinctada imbricata</name>
    <name type="common">Atlantic pearl-oyster</name>
    <name type="synonym">Pinctada martensii</name>
    <dbReference type="NCBI Taxonomy" id="66713"/>
    <lineage>
        <taxon>Eukaryota</taxon>
        <taxon>Metazoa</taxon>
        <taxon>Spiralia</taxon>
        <taxon>Lophotrochozoa</taxon>
        <taxon>Mollusca</taxon>
        <taxon>Bivalvia</taxon>
        <taxon>Autobranchia</taxon>
        <taxon>Pteriomorphia</taxon>
        <taxon>Pterioida</taxon>
        <taxon>Pterioidea</taxon>
        <taxon>Pteriidae</taxon>
        <taxon>Pinctada</taxon>
    </lineage>
</organism>
<dbReference type="AlphaFoldDB" id="A0AA89C9A8"/>
<dbReference type="SUPFAM" id="SSF49842">
    <property type="entry name" value="TNF-like"/>
    <property type="match status" value="1"/>
</dbReference>
<accession>A0AA89C9A8</accession>
<reference evidence="2" key="1">
    <citation type="submission" date="2019-08" db="EMBL/GenBank/DDBJ databases">
        <title>The improved chromosome-level genome for the pearl oyster Pinctada fucata martensii using PacBio sequencing and Hi-C.</title>
        <authorList>
            <person name="Zheng Z."/>
        </authorList>
    </citation>
    <scope>NUCLEOTIDE SEQUENCE</scope>
    <source>
        <strain evidence="2">ZZ-2019</strain>
        <tissue evidence="2">Adductor muscle</tissue>
    </source>
</reference>
<protein>
    <recommendedName>
        <fullName evidence="1">C1q domain-containing protein</fullName>
    </recommendedName>
</protein>
<evidence type="ECO:0000313" key="2">
    <source>
        <dbReference type="EMBL" id="KAK3106490.1"/>
    </source>
</evidence>
<dbReference type="Gene3D" id="2.60.120.40">
    <property type="match status" value="1"/>
</dbReference>
<feature type="domain" description="C1q" evidence="1">
    <location>
        <begin position="1"/>
        <end position="126"/>
    </location>
</feature>
<keyword evidence="3" id="KW-1185">Reference proteome</keyword>